<keyword evidence="3" id="KW-1185">Reference proteome</keyword>
<name>A0ABU7IA74_9SPHI</name>
<evidence type="ECO:0000313" key="3">
    <source>
        <dbReference type="Proteomes" id="UP001336835"/>
    </source>
</evidence>
<evidence type="ECO:0000256" key="1">
    <source>
        <dbReference type="SAM" id="Phobius"/>
    </source>
</evidence>
<keyword evidence="1" id="KW-1133">Transmembrane helix</keyword>
<comment type="caution">
    <text evidence="2">The sequence shown here is derived from an EMBL/GenBank/DDBJ whole genome shotgun (WGS) entry which is preliminary data.</text>
</comment>
<reference evidence="2 3" key="1">
    <citation type="submission" date="2024-01" db="EMBL/GenBank/DDBJ databases">
        <title>Pedobacter sp. nov., isolated from fresh soil.</title>
        <authorList>
            <person name="Le N.T.T."/>
        </authorList>
    </citation>
    <scope>NUCLEOTIDE SEQUENCE [LARGE SCALE GENOMIC DNA]</scope>
    <source>
        <strain evidence="2 3">KR3-3</strain>
    </source>
</reference>
<sequence>MRPWIVVWSKLPASGMALFPFILVKNHALKTDRSLINHEQIHLRQQLELLVIPFYVFYLLNYLINLLRFRNHHQAYLQICFEREAFANELDFDYLKQRKLYR</sequence>
<protein>
    <recommendedName>
        <fullName evidence="4">DUF4157 domain-containing protein</fullName>
    </recommendedName>
</protein>
<gene>
    <name evidence="2" type="ORF">VRU48_14745</name>
</gene>
<evidence type="ECO:0000313" key="2">
    <source>
        <dbReference type="EMBL" id="MEE1946380.1"/>
    </source>
</evidence>
<dbReference type="Proteomes" id="UP001336835">
    <property type="component" value="Unassembled WGS sequence"/>
</dbReference>
<accession>A0ABU7IA74</accession>
<feature type="transmembrane region" description="Helical" evidence="1">
    <location>
        <begin position="6"/>
        <end position="26"/>
    </location>
</feature>
<keyword evidence="1" id="KW-0812">Transmembrane</keyword>
<evidence type="ECO:0008006" key="4">
    <source>
        <dbReference type="Google" id="ProtNLM"/>
    </source>
</evidence>
<proteinExistence type="predicted"/>
<dbReference type="RefSeq" id="WP_330108681.1">
    <property type="nucleotide sequence ID" value="NZ_JAZDQT010000002.1"/>
</dbReference>
<organism evidence="2 3">
    <name type="scientific">Pedobacter albus</name>
    <dbReference type="NCBI Taxonomy" id="3113905"/>
    <lineage>
        <taxon>Bacteria</taxon>
        <taxon>Pseudomonadati</taxon>
        <taxon>Bacteroidota</taxon>
        <taxon>Sphingobacteriia</taxon>
        <taxon>Sphingobacteriales</taxon>
        <taxon>Sphingobacteriaceae</taxon>
        <taxon>Pedobacter</taxon>
    </lineage>
</organism>
<feature type="transmembrane region" description="Helical" evidence="1">
    <location>
        <begin position="47"/>
        <end position="64"/>
    </location>
</feature>
<dbReference type="EMBL" id="JAZDQT010000002">
    <property type="protein sequence ID" value="MEE1946380.1"/>
    <property type="molecule type" value="Genomic_DNA"/>
</dbReference>
<keyword evidence="1" id="KW-0472">Membrane</keyword>